<evidence type="ECO:0000256" key="1">
    <source>
        <dbReference type="SAM" id="MobiDB-lite"/>
    </source>
</evidence>
<dbReference type="AlphaFoldDB" id="A0A1E3X7B0"/>
<sequence>MFGSPKDLEGQCNAHCYIADNHATIRCQLAPNHKGRHREVSRGGEINNRMGRG</sequence>
<gene>
    <name evidence="2" type="ORF">SCARUB_03341</name>
</gene>
<accession>A0A1E3X7B0</accession>
<protein>
    <submittedName>
        <fullName evidence="2">Uncharacterized protein</fullName>
    </submittedName>
</protein>
<dbReference type="Proteomes" id="UP000094056">
    <property type="component" value="Unassembled WGS sequence"/>
</dbReference>
<evidence type="ECO:0000313" key="2">
    <source>
        <dbReference type="EMBL" id="ODS31528.1"/>
    </source>
</evidence>
<dbReference type="EMBL" id="MAYW01000111">
    <property type="protein sequence ID" value="ODS31528.1"/>
    <property type="molecule type" value="Genomic_DNA"/>
</dbReference>
<evidence type="ECO:0000313" key="3">
    <source>
        <dbReference type="Proteomes" id="UP000094056"/>
    </source>
</evidence>
<name>A0A1E3X7B0_9BACT</name>
<comment type="caution">
    <text evidence="2">The sequence shown here is derived from an EMBL/GenBank/DDBJ whole genome shotgun (WGS) entry which is preliminary data.</text>
</comment>
<organism evidence="2 3">
    <name type="scientific">Candidatus Scalindua rubra</name>
    <dbReference type="NCBI Taxonomy" id="1872076"/>
    <lineage>
        <taxon>Bacteria</taxon>
        <taxon>Pseudomonadati</taxon>
        <taxon>Planctomycetota</taxon>
        <taxon>Candidatus Brocadiia</taxon>
        <taxon>Candidatus Brocadiales</taxon>
        <taxon>Candidatus Scalinduaceae</taxon>
        <taxon>Candidatus Scalindua</taxon>
    </lineage>
</organism>
<reference evidence="2 3" key="1">
    <citation type="submission" date="2016-07" db="EMBL/GenBank/DDBJ databases">
        <title>Draft genome of Scalindua rubra, obtained from a brine-seawater interface in the Red Sea, sheds light on salt adaptation in anammox bacteria.</title>
        <authorList>
            <person name="Speth D.R."/>
            <person name="Lagkouvardos I."/>
            <person name="Wang Y."/>
            <person name="Qian P.-Y."/>
            <person name="Dutilh B.E."/>
            <person name="Jetten M.S."/>
        </authorList>
    </citation>
    <scope>NUCLEOTIDE SEQUENCE [LARGE SCALE GENOMIC DNA]</scope>
    <source>
        <strain evidence="2">BSI-1</strain>
    </source>
</reference>
<feature type="region of interest" description="Disordered" evidence="1">
    <location>
        <begin position="33"/>
        <end position="53"/>
    </location>
</feature>
<proteinExistence type="predicted"/>